<protein>
    <recommendedName>
        <fullName evidence="1">chitinase</fullName>
        <ecNumber evidence="1">3.2.1.14</ecNumber>
    </recommendedName>
</protein>
<feature type="chain" id="PRO_5041205286" description="chitinase" evidence="2">
    <location>
        <begin position="28"/>
        <end position="396"/>
    </location>
</feature>
<dbReference type="InterPro" id="IPR017853">
    <property type="entry name" value="GH"/>
</dbReference>
<keyword evidence="4" id="KW-0378">Hydrolase</keyword>
<evidence type="ECO:0000313" key="5">
    <source>
        <dbReference type="Proteomes" id="UP001172102"/>
    </source>
</evidence>
<dbReference type="GO" id="GO:0005576">
    <property type="term" value="C:extracellular region"/>
    <property type="evidence" value="ECO:0007669"/>
    <property type="project" value="TreeGrafter"/>
</dbReference>
<dbReference type="Gene3D" id="3.20.20.80">
    <property type="entry name" value="Glycosidases"/>
    <property type="match status" value="1"/>
</dbReference>
<dbReference type="GO" id="GO:0006032">
    <property type="term" value="P:chitin catabolic process"/>
    <property type="evidence" value="ECO:0007669"/>
    <property type="project" value="TreeGrafter"/>
</dbReference>
<dbReference type="FunFam" id="3.20.20.80:FF:000159">
    <property type="entry name" value="Class V chitinase, putative"/>
    <property type="match status" value="1"/>
</dbReference>
<comment type="caution">
    <text evidence="4">The sequence shown here is derived from an EMBL/GenBank/DDBJ whole genome shotgun (WGS) entry which is preliminary data.</text>
</comment>
<feature type="signal peptide" evidence="2">
    <location>
        <begin position="1"/>
        <end position="27"/>
    </location>
</feature>
<dbReference type="EC" id="3.2.1.14" evidence="1"/>
<sequence>MNTTGVNLSWYLVLYCITLIMAAETAAKPPLRSIMYFTGQHPIAPPIDQLGQVTHVAIAFMSPGAFNDPARSEWPFFTTVNQVRAQFRRGTKVMVAIGGWGDTHGFSTAALTEKARKTFAKSVAKMVEATGADGVDVDWEYPGGNGEDYKKVPNSAKAWEIDAYPLLLDELRAALGPEKVISAAVPGLRRDMLAFTHETIPKIMRSLNFLNVMTYDMMNRRDTVTKHHTGVKLSLEAVDAYIANGVPPQNVNLGFAFYTKYFKTDHEACAKAASAVGCPTLLLEDPQTGADLGRGGGFSWHDGIPGNVAKSFSRALSQGTYDYREGGYFYLDTEEDIWWTFDTPEAIKEKFPLIVEKKGLGGVFAWGLGEDAPAFQHLAALNEGLVEYSSGRKDEL</sequence>
<evidence type="ECO:0000256" key="2">
    <source>
        <dbReference type="SAM" id="SignalP"/>
    </source>
</evidence>
<accession>A0AA40AZ86</accession>
<keyword evidence="5" id="KW-1185">Reference proteome</keyword>
<dbReference type="EMBL" id="JAUKUA010000002">
    <property type="protein sequence ID" value="KAK0724723.1"/>
    <property type="molecule type" value="Genomic_DNA"/>
</dbReference>
<dbReference type="AlphaFoldDB" id="A0AA40AZ86"/>
<evidence type="ECO:0000313" key="4">
    <source>
        <dbReference type="EMBL" id="KAK0724723.1"/>
    </source>
</evidence>
<evidence type="ECO:0000256" key="1">
    <source>
        <dbReference type="ARBA" id="ARBA00012729"/>
    </source>
</evidence>
<feature type="domain" description="GH18" evidence="3">
    <location>
        <begin position="31"/>
        <end position="388"/>
    </location>
</feature>
<dbReference type="PROSITE" id="PS51910">
    <property type="entry name" value="GH18_2"/>
    <property type="match status" value="1"/>
</dbReference>
<gene>
    <name evidence="4" type="ORF">B0H67DRAFT_481276</name>
</gene>
<dbReference type="PANTHER" id="PTHR11177:SF378">
    <property type="entry name" value="CHITINASE"/>
    <property type="match status" value="1"/>
</dbReference>
<proteinExistence type="predicted"/>
<reference evidence="4" key="1">
    <citation type="submission" date="2023-06" db="EMBL/GenBank/DDBJ databases">
        <title>Genome-scale phylogeny and comparative genomics of the fungal order Sordariales.</title>
        <authorList>
            <consortium name="Lawrence Berkeley National Laboratory"/>
            <person name="Hensen N."/>
            <person name="Bonometti L."/>
            <person name="Westerberg I."/>
            <person name="Brannstrom I.O."/>
            <person name="Guillou S."/>
            <person name="Cros-Aarteil S."/>
            <person name="Calhoun S."/>
            <person name="Haridas S."/>
            <person name="Kuo A."/>
            <person name="Mondo S."/>
            <person name="Pangilinan J."/>
            <person name="Riley R."/>
            <person name="Labutti K."/>
            <person name="Andreopoulos B."/>
            <person name="Lipzen A."/>
            <person name="Chen C."/>
            <person name="Yanf M."/>
            <person name="Daum C."/>
            <person name="Ng V."/>
            <person name="Clum A."/>
            <person name="Steindorff A."/>
            <person name="Ohm R."/>
            <person name="Martin F."/>
            <person name="Silar P."/>
            <person name="Natvig D."/>
            <person name="Lalanne C."/>
            <person name="Gautier V."/>
            <person name="Ament-Velasquez S.L."/>
            <person name="Kruys A."/>
            <person name="Hutchinson M.I."/>
            <person name="Powell A.J."/>
            <person name="Barry K."/>
            <person name="Miller A.N."/>
            <person name="Grigoriev I.V."/>
            <person name="Debuchy R."/>
            <person name="Gladieux P."/>
            <person name="Thoren M.H."/>
            <person name="Johannesson H."/>
        </authorList>
    </citation>
    <scope>NUCLEOTIDE SEQUENCE</scope>
    <source>
        <strain evidence="4">SMH4607-1</strain>
    </source>
</reference>
<keyword evidence="2" id="KW-0732">Signal</keyword>
<dbReference type="InterPro" id="IPR050314">
    <property type="entry name" value="Glycosyl_Hydrlase_18"/>
</dbReference>
<dbReference type="PANTHER" id="PTHR11177">
    <property type="entry name" value="CHITINASE"/>
    <property type="match status" value="1"/>
</dbReference>
<evidence type="ECO:0000259" key="3">
    <source>
        <dbReference type="PROSITE" id="PS51910"/>
    </source>
</evidence>
<name>A0AA40AZ86_9PEZI</name>
<dbReference type="GO" id="GO:0005975">
    <property type="term" value="P:carbohydrate metabolic process"/>
    <property type="evidence" value="ECO:0007669"/>
    <property type="project" value="InterPro"/>
</dbReference>
<dbReference type="GO" id="GO:0008843">
    <property type="term" value="F:endochitinase activity"/>
    <property type="evidence" value="ECO:0007669"/>
    <property type="project" value="UniProtKB-EC"/>
</dbReference>
<dbReference type="Pfam" id="PF00704">
    <property type="entry name" value="Glyco_hydro_18"/>
    <property type="match status" value="1"/>
</dbReference>
<dbReference type="SMART" id="SM00636">
    <property type="entry name" value="Glyco_18"/>
    <property type="match status" value="1"/>
</dbReference>
<dbReference type="InterPro" id="IPR011583">
    <property type="entry name" value="Chitinase_II/V-like_cat"/>
</dbReference>
<dbReference type="GO" id="GO:0008061">
    <property type="term" value="F:chitin binding"/>
    <property type="evidence" value="ECO:0007669"/>
    <property type="project" value="InterPro"/>
</dbReference>
<organism evidence="4 5">
    <name type="scientific">Lasiosphaeris hirsuta</name>
    <dbReference type="NCBI Taxonomy" id="260670"/>
    <lineage>
        <taxon>Eukaryota</taxon>
        <taxon>Fungi</taxon>
        <taxon>Dikarya</taxon>
        <taxon>Ascomycota</taxon>
        <taxon>Pezizomycotina</taxon>
        <taxon>Sordariomycetes</taxon>
        <taxon>Sordariomycetidae</taxon>
        <taxon>Sordariales</taxon>
        <taxon>Lasiosphaeriaceae</taxon>
        <taxon>Lasiosphaeris</taxon>
    </lineage>
</organism>
<dbReference type="Proteomes" id="UP001172102">
    <property type="component" value="Unassembled WGS sequence"/>
</dbReference>
<dbReference type="SUPFAM" id="SSF51445">
    <property type="entry name" value="(Trans)glycosidases"/>
    <property type="match status" value="1"/>
</dbReference>
<dbReference type="InterPro" id="IPR001223">
    <property type="entry name" value="Glyco_hydro18_cat"/>
</dbReference>